<gene>
    <name evidence="3" type="ORF">HK105_207074</name>
</gene>
<evidence type="ECO:0000313" key="3">
    <source>
        <dbReference type="EMBL" id="KAL2913462.1"/>
    </source>
</evidence>
<name>A0ABR4N1R0_9FUNG</name>
<organism evidence="3 4">
    <name type="scientific">Polyrhizophydium stewartii</name>
    <dbReference type="NCBI Taxonomy" id="2732419"/>
    <lineage>
        <taxon>Eukaryota</taxon>
        <taxon>Fungi</taxon>
        <taxon>Fungi incertae sedis</taxon>
        <taxon>Chytridiomycota</taxon>
        <taxon>Chytridiomycota incertae sedis</taxon>
        <taxon>Chytridiomycetes</taxon>
        <taxon>Rhizophydiales</taxon>
        <taxon>Rhizophydiales incertae sedis</taxon>
        <taxon>Polyrhizophydium</taxon>
    </lineage>
</organism>
<accession>A0ABR4N1R0</accession>
<evidence type="ECO:0000313" key="4">
    <source>
        <dbReference type="Proteomes" id="UP001527925"/>
    </source>
</evidence>
<sequence length="348" mass="39113">MHTSWLFLRLFQLLDSVRARVSAWSFEQLLALLRTNVNPDDTLEFAPYFRLLEPGALDAFLDLRAEMCARPEIYDGMVRLCESFSVQSQVYDIMRSVEPDPDAKFQMYLECLDLGSTTSRHCDIIRNVWDWFERELDPRAVQRLRIVFAEAEVAQEFGMDEEILLKARNLIANDAVYIDILSSLTQHHTCNMPWSETVRDICSRVESFSEGLWPVLERLFDEWRGIPLAVFLEDEAELFRSTLSVNAANSSECDANTGRASVELQGSSALRSPLDPNGRIGDDPDLDLGASNDAGLYCGLDPALDPDGNDKSEGAPGFLAHDAVPSDETCAAARCTALREHPDLEARR</sequence>
<protein>
    <submittedName>
        <fullName evidence="3">Uncharacterized protein</fullName>
    </submittedName>
</protein>
<keyword evidence="4" id="KW-1185">Reference proteome</keyword>
<evidence type="ECO:0000256" key="1">
    <source>
        <dbReference type="SAM" id="MobiDB-lite"/>
    </source>
</evidence>
<feature type="region of interest" description="Disordered" evidence="1">
    <location>
        <begin position="301"/>
        <end position="323"/>
    </location>
</feature>
<feature type="chain" id="PRO_5045517163" evidence="2">
    <location>
        <begin position="20"/>
        <end position="348"/>
    </location>
</feature>
<keyword evidence="2" id="KW-0732">Signal</keyword>
<reference evidence="3 4" key="1">
    <citation type="submission" date="2023-09" db="EMBL/GenBank/DDBJ databases">
        <title>Pangenome analysis of Batrachochytrium dendrobatidis and related Chytrids.</title>
        <authorList>
            <person name="Yacoub M.N."/>
            <person name="Stajich J.E."/>
            <person name="James T.Y."/>
        </authorList>
    </citation>
    <scope>NUCLEOTIDE SEQUENCE [LARGE SCALE GENOMIC DNA]</scope>
    <source>
        <strain evidence="3 4">JEL0888</strain>
    </source>
</reference>
<dbReference type="Proteomes" id="UP001527925">
    <property type="component" value="Unassembled WGS sequence"/>
</dbReference>
<dbReference type="EMBL" id="JADGIZ020000046">
    <property type="protein sequence ID" value="KAL2913462.1"/>
    <property type="molecule type" value="Genomic_DNA"/>
</dbReference>
<proteinExistence type="predicted"/>
<feature type="region of interest" description="Disordered" evidence="1">
    <location>
        <begin position="266"/>
        <end position="285"/>
    </location>
</feature>
<comment type="caution">
    <text evidence="3">The sequence shown here is derived from an EMBL/GenBank/DDBJ whole genome shotgun (WGS) entry which is preliminary data.</text>
</comment>
<feature type="signal peptide" evidence="2">
    <location>
        <begin position="1"/>
        <end position="19"/>
    </location>
</feature>
<evidence type="ECO:0000256" key="2">
    <source>
        <dbReference type="SAM" id="SignalP"/>
    </source>
</evidence>